<dbReference type="EMBL" id="CP058559">
    <property type="protein sequence ID" value="QNO13454.1"/>
    <property type="molecule type" value="Genomic_DNA"/>
</dbReference>
<evidence type="ECO:0000256" key="10">
    <source>
        <dbReference type="PROSITE-ProRule" id="PRU10125"/>
    </source>
</evidence>
<proteinExistence type="inferred from homology"/>
<comment type="caution">
    <text evidence="9">Lacks conserved residue(s) required for the propagation of feature annotation.</text>
</comment>
<sequence length="284" mass="31820">MLYFEKYHGTGNDFIIFNGIENKYNNKMELAQKVCHRNFGIGADGMMIVEKSEVAHVKMDFYNSDGSLAPMCGNGIRCFAKYVFDNKIVDSTDFKVETLAGIMKVKLTHLENKANSVSINMGKPYFNLEPQDVILDVDIKEYINQIFTVENQNFNMSILTMGTLHAVIIVENLEQIDIGHYGKLIETHSMFPKRINVNFTEILDKENIKVKTYERGVGKTLSCGTGSAAAAIITSLLGHTTRNVNVQVPGGTLTIEQKQKGIYMTGPAQLICRGEYNHPHPNQL</sequence>
<dbReference type="GO" id="GO:0005829">
    <property type="term" value="C:cytosol"/>
    <property type="evidence" value="ECO:0007669"/>
    <property type="project" value="TreeGrafter"/>
</dbReference>
<evidence type="ECO:0000313" key="11">
    <source>
        <dbReference type="EMBL" id="QNO13454.1"/>
    </source>
</evidence>
<dbReference type="InterPro" id="IPR018510">
    <property type="entry name" value="DAP_epimerase_AS"/>
</dbReference>
<keyword evidence="12" id="KW-1185">Reference proteome</keyword>
<comment type="function">
    <text evidence="9">Catalyzes the stereoinversion of LL-2,6-diaminopimelate (L,L-DAP) to meso-diaminopimelate (meso-DAP), a precursor of L-lysine and an essential component of the bacterial peptidoglycan.</text>
</comment>
<dbReference type="Proteomes" id="UP000516160">
    <property type="component" value="Chromosome"/>
</dbReference>
<protein>
    <recommendedName>
        <fullName evidence="3 9">Diaminopimelate epimerase</fullName>
        <shortName evidence="9">DAP epimerase</shortName>
        <ecNumber evidence="3 9">5.1.1.7</ecNumber>
    </recommendedName>
    <alternativeName>
        <fullName evidence="9">PLP-independent amino acid racemase</fullName>
    </alternativeName>
</protein>
<evidence type="ECO:0000256" key="3">
    <source>
        <dbReference type="ARBA" id="ARBA00013080"/>
    </source>
</evidence>
<dbReference type="NCBIfam" id="TIGR00652">
    <property type="entry name" value="DapF"/>
    <property type="match status" value="1"/>
</dbReference>
<evidence type="ECO:0000256" key="7">
    <source>
        <dbReference type="ARBA" id="ARBA00023235"/>
    </source>
</evidence>
<reference evidence="11 12" key="1">
    <citation type="submission" date="2020-07" db="EMBL/GenBank/DDBJ databases">
        <title>Alkalicella. sp. LB2 genome.</title>
        <authorList>
            <person name="Postec A."/>
            <person name="Quemeneur M."/>
        </authorList>
    </citation>
    <scope>NUCLEOTIDE SEQUENCE [LARGE SCALE GENOMIC DNA]</scope>
    <source>
        <strain evidence="11 12">LB2</strain>
    </source>
</reference>
<feature type="binding site" evidence="9">
    <location>
        <position position="12"/>
    </location>
    <ligand>
        <name>substrate</name>
    </ligand>
</feature>
<dbReference type="GO" id="GO:0008837">
    <property type="term" value="F:diaminopimelate epimerase activity"/>
    <property type="evidence" value="ECO:0007669"/>
    <property type="project" value="UniProtKB-UniRule"/>
</dbReference>
<feature type="active site" evidence="10">
    <location>
        <position position="72"/>
    </location>
</feature>
<feature type="binding site" evidence="9">
    <location>
        <position position="63"/>
    </location>
    <ligand>
        <name>substrate</name>
    </ligand>
</feature>
<evidence type="ECO:0000256" key="8">
    <source>
        <dbReference type="ARBA" id="ARBA00051712"/>
    </source>
</evidence>
<comment type="subcellular location">
    <subcellularLocation>
        <location evidence="9">Cytoplasm</location>
    </subcellularLocation>
</comment>
<feature type="binding site" evidence="9">
    <location>
        <begin position="224"/>
        <end position="225"/>
    </location>
    <ligand>
        <name>substrate</name>
    </ligand>
</feature>
<dbReference type="EC" id="5.1.1.7" evidence="3 9"/>
<comment type="subunit">
    <text evidence="9">Homodimer.</text>
</comment>
<dbReference type="Gene3D" id="3.10.310.10">
    <property type="entry name" value="Diaminopimelate Epimerase, Chain A, domain 1"/>
    <property type="match status" value="2"/>
</dbReference>
<dbReference type="PANTHER" id="PTHR31689:SF0">
    <property type="entry name" value="DIAMINOPIMELATE EPIMERASE"/>
    <property type="match status" value="1"/>
</dbReference>
<dbReference type="HAMAP" id="MF_00197">
    <property type="entry name" value="DAP_epimerase"/>
    <property type="match status" value="1"/>
</dbReference>
<dbReference type="UniPathway" id="UPA00034">
    <property type="reaction ID" value="UER00025"/>
</dbReference>
<dbReference type="GO" id="GO:0009089">
    <property type="term" value="P:lysine biosynthetic process via diaminopimelate"/>
    <property type="evidence" value="ECO:0007669"/>
    <property type="project" value="UniProtKB-UniRule"/>
</dbReference>
<dbReference type="Pfam" id="PF01678">
    <property type="entry name" value="DAP_epimerase"/>
    <property type="match status" value="2"/>
</dbReference>
<dbReference type="InterPro" id="IPR001653">
    <property type="entry name" value="DAP_epimerase_DapF"/>
</dbReference>
<feature type="site" description="Could be important to modulate the pK values of the two catalytic cysteine residues" evidence="9">
    <location>
        <position position="165"/>
    </location>
</feature>
<dbReference type="PANTHER" id="PTHR31689">
    <property type="entry name" value="DIAMINOPIMELATE EPIMERASE, CHLOROPLASTIC"/>
    <property type="match status" value="1"/>
</dbReference>
<gene>
    <name evidence="9" type="primary">dapF</name>
    <name evidence="11" type="ORF">HYG86_01030</name>
</gene>
<organism evidence="11 12">
    <name type="scientific">Alkalicella caledoniensis</name>
    <dbReference type="NCBI Taxonomy" id="2731377"/>
    <lineage>
        <taxon>Bacteria</taxon>
        <taxon>Bacillati</taxon>
        <taxon>Bacillota</taxon>
        <taxon>Clostridia</taxon>
        <taxon>Eubacteriales</taxon>
        <taxon>Proteinivoracaceae</taxon>
        <taxon>Alkalicella</taxon>
    </lineage>
</organism>
<accession>A0A7G9W442</accession>
<name>A0A7G9W442_ALKCA</name>
<keyword evidence="7 9" id="KW-0413">Isomerase</keyword>
<evidence type="ECO:0000256" key="9">
    <source>
        <dbReference type="HAMAP-Rule" id="MF_00197"/>
    </source>
</evidence>
<comment type="catalytic activity">
    <reaction evidence="8 9">
        <text>(2S,6S)-2,6-diaminopimelate = meso-2,6-diaminopimelate</text>
        <dbReference type="Rhea" id="RHEA:15393"/>
        <dbReference type="ChEBI" id="CHEBI:57609"/>
        <dbReference type="ChEBI" id="CHEBI:57791"/>
        <dbReference type="EC" id="5.1.1.7"/>
    </reaction>
</comment>
<comment type="similarity">
    <text evidence="2 9">Belongs to the diaminopimelate epimerase family.</text>
</comment>
<feature type="binding site" evidence="9">
    <location>
        <begin position="73"/>
        <end position="74"/>
    </location>
    <ligand>
        <name>substrate</name>
    </ligand>
</feature>
<keyword evidence="6 9" id="KW-0457">Lysine biosynthesis</keyword>
<feature type="site" description="Could be important to modulate the pK values of the two catalytic cysteine residues" evidence="9">
    <location>
        <position position="214"/>
    </location>
</feature>
<dbReference type="KEGG" id="acae:HYG86_01030"/>
<dbReference type="RefSeq" id="WP_213167122.1">
    <property type="nucleotide sequence ID" value="NZ_CP058559.1"/>
</dbReference>
<dbReference type="FunFam" id="3.10.310.10:FF:000001">
    <property type="entry name" value="Diaminopimelate epimerase"/>
    <property type="match status" value="1"/>
</dbReference>
<evidence type="ECO:0000313" key="12">
    <source>
        <dbReference type="Proteomes" id="UP000516160"/>
    </source>
</evidence>
<feature type="binding site" evidence="9">
    <location>
        <position position="196"/>
    </location>
    <ligand>
        <name>substrate</name>
    </ligand>
</feature>
<dbReference type="AlphaFoldDB" id="A0A7G9W442"/>
<evidence type="ECO:0000256" key="6">
    <source>
        <dbReference type="ARBA" id="ARBA00023154"/>
    </source>
</evidence>
<dbReference type="SUPFAM" id="SSF54506">
    <property type="entry name" value="Diaminopimelate epimerase-like"/>
    <property type="match status" value="2"/>
</dbReference>
<evidence type="ECO:0000256" key="4">
    <source>
        <dbReference type="ARBA" id="ARBA00022490"/>
    </source>
</evidence>
<keyword evidence="5 9" id="KW-0028">Amino-acid biosynthesis</keyword>
<feature type="active site" description="Proton acceptor" evidence="9">
    <location>
        <position position="223"/>
    </location>
</feature>
<evidence type="ECO:0000256" key="2">
    <source>
        <dbReference type="ARBA" id="ARBA00010219"/>
    </source>
</evidence>
<feature type="binding site" evidence="9">
    <location>
        <begin position="214"/>
        <end position="215"/>
    </location>
    <ligand>
        <name>substrate</name>
    </ligand>
</feature>
<evidence type="ECO:0000256" key="5">
    <source>
        <dbReference type="ARBA" id="ARBA00022605"/>
    </source>
</evidence>
<evidence type="ECO:0000256" key="1">
    <source>
        <dbReference type="ARBA" id="ARBA00005196"/>
    </source>
</evidence>
<feature type="active site" description="Proton donor" evidence="9">
    <location>
        <position position="72"/>
    </location>
</feature>
<dbReference type="PROSITE" id="PS01326">
    <property type="entry name" value="DAP_EPIMERASE"/>
    <property type="match status" value="1"/>
</dbReference>
<keyword evidence="4 9" id="KW-0963">Cytoplasm</keyword>
<comment type="pathway">
    <text evidence="1 9">Amino-acid biosynthesis; L-lysine biosynthesis via DAP pathway; DL-2,6-diaminopimelate from LL-2,6-diaminopimelate: step 1/1.</text>
</comment>